<dbReference type="Gene3D" id="3.40.50.2000">
    <property type="entry name" value="Glycogen Phosphorylase B"/>
    <property type="match status" value="1"/>
</dbReference>
<dbReference type="Pfam" id="PF00534">
    <property type="entry name" value="Glycos_transf_1"/>
    <property type="match status" value="1"/>
</dbReference>
<sequence>MNLGIDLSQIVYEGTGIARFTKGLTNAILDFDKKNSWTFFFSSLRKNLDPEIKNKIEYKGHKLIKWKLPPTFLSFLFNDLHNLLNLTPIPHILTANLDWFITSDWSEPPLNIKKAAIVHDLVFLRYPETVAPKILQTQKKRLNLIKQESRIVFTDSNATKYDLADLLKIGSKKIIVNYPGVEVKKPTIEQINITIKKYHLNHPFILTVGKQEPRKNIDRLISAFSKLEDKKLDLVIVGPKGWEAESINYQLSNIKYLGLVSDIELFSLYSSCLFFIYPSLWEGFGYPVVEAMNFATPVATSNNSSLKEIGHDAAFLFNPLKVDEISHCIKVMKSNIRLRKVLSKKGQERSKIYIWKTYFNKLIHTLYDHRS</sequence>
<dbReference type="SUPFAM" id="SSF53756">
    <property type="entry name" value="UDP-Glycosyltransferase/glycogen phosphorylase"/>
    <property type="match status" value="1"/>
</dbReference>
<evidence type="ECO:0000259" key="2">
    <source>
        <dbReference type="Pfam" id="PF00534"/>
    </source>
</evidence>
<dbReference type="Proteomes" id="UP000177698">
    <property type="component" value="Unassembled WGS sequence"/>
</dbReference>
<dbReference type="InterPro" id="IPR001296">
    <property type="entry name" value="Glyco_trans_1"/>
</dbReference>
<dbReference type="PANTHER" id="PTHR46401:SF2">
    <property type="entry name" value="GLYCOSYLTRANSFERASE WBBK-RELATED"/>
    <property type="match status" value="1"/>
</dbReference>
<comment type="caution">
    <text evidence="3">The sequence shown here is derived from an EMBL/GenBank/DDBJ whole genome shotgun (WGS) entry which is preliminary data.</text>
</comment>
<organism evidence="3 4">
    <name type="scientific">Candidatus Roizmanbacteria bacterium RIFCSPLOWO2_01_FULL_37_12</name>
    <dbReference type="NCBI Taxonomy" id="1802056"/>
    <lineage>
        <taxon>Bacteria</taxon>
        <taxon>Candidatus Roizmaniibacteriota</taxon>
    </lineage>
</organism>
<proteinExistence type="predicted"/>
<dbReference type="PANTHER" id="PTHR46401">
    <property type="entry name" value="GLYCOSYLTRANSFERASE WBBK-RELATED"/>
    <property type="match status" value="1"/>
</dbReference>
<dbReference type="CDD" id="cd03809">
    <property type="entry name" value="GT4_MtfB-like"/>
    <property type="match status" value="1"/>
</dbReference>
<evidence type="ECO:0000256" key="1">
    <source>
        <dbReference type="ARBA" id="ARBA00022679"/>
    </source>
</evidence>
<accession>A0A1F7IEK6</accession>
<gene>
    <name evidence="3" type="ORF">A2954_03815</name>
</gene>
<evidence type="ECO:0000313" key="4">
    <source>
        <dbReference type="Proteomes" id="UP000177698"/>
    </source>
</evidence>
<dbReference type="GO" id="GO:0016757">
    <property type="term" value="F:glycosyltransferase activity"/>
    <property type="evidence" value="ECO:0007669"/>
    <property type="project" value="InterPro"/>
</dbReference>
<evidence type="ECO:0000313" key="3">
    <source>
        <dbReference type="EMBL" id="OGK41813.1"/>
    </source>
</evidence>
<reference evidence="3 4" key="1">
    <citation type="journal article" date="2016" name="Nat. Commun.">
        <title>Thousands of microbial genomes shed light on interconnected biogeochemical processes in an aquifer system.</title>
        <authorList>
            <person name="Anantharaman K."/>
            <person name="Brown C.T."/>
            <person name="Hug L.A."/>
            <person name="Sharon I."/>
            <person name="Castelle C.J."/>
            <person name="Probst A.J."/>
            <person name="Thomas B.C."/>
            <person name="Singh A."/>
            <person name="Wilkins M.J."/>
            <person name="Karaoz U."/>
            <person name="Brodie E.L."/>
            <person name="Williams K.H."/>
            <person name="Hubbard S.S."/>
            <person name="Banfield J.F."/>
        </authorList>
    </citation>
    <scope>NUCLEOTIDE SEQUENCE [LARGE SCALE GENOMIC DNA]</scope>
</reference>
<dbReference type="EMBL" id="MGAG01000009">
    <property type="protein sequence ID" value="OGK41813.1"/>
    <property type="molecule type" value="Genomic_DNA"/>
</dbReference>
<feature type="domain" description="Glycosyl transferase family 1" evidence="2">
    <location>
        <begin position="201"/>
        <end position="348"/>
    </location>
</feature>
<keyword evidence="1" id="KW-0808">Transferase</keyword>
<name>A0A1F7IEK6_9BACT</name>
<dbReference type="AlphaFoldDB" id="A0A1F7IEK6"/>
<dbReference type="STRING" id="1802056.A2954_03815"/>
<protein>
    <recommendedName>
        <fullName evidence="2">Glycosyl transferase family 1 domain-containing protein</fullName>
    </recommendedName>
</protein>